<evidence type="ECO:0000259" key="7">
    <source>
        <dbReference type="Pfam" id="PF01490"/>
    </source>
</evidence>
<evidence type="ECO:0000256" key="4">
    <source>
        <dbReference type="ARBA" id="ARBA00023136"/>
    </source>
</evidence>
<dbReference type="InterPro" id="IPR013057">
    <property type="entry name" value="AA_transpt_TM"/>
</dbReference>
<keyword evidence="3 5" id="KW-1133">Transmembrane helix</keyword>
<keyword evidence="6" id="KW-0732">Signal</keyword>
<evidence type="ECO:0000313" key="8">
    <source>
        <dbReference type="EMBL" id="KAL1528857.1"/>
    </source>
</evidence>
<name>A0AB34K6N2_PRYPA</name>
<dbReference type="GO" id="GO:0016020">
    <property type="term" value="C:membrane"/>
    <property type="evidence" value="ECO:0007669"/>
    <property type="project" value="UniProtKB-SubCell"/>
</dbReference>
<keyword evidence="4 5" id="KW-0472">Membrane</keyword>
<evidence type="ECO:0000256" key="6">
    <source>
        <dbReference type="SAM" id="SignalP"/>
    </source>
</evidence>
<accession>A0AB34K6N2</accession>
<dbReference type="EMBL" id="JBGBPQ010000002">
    <property type="protein sequence ID" value="KAL1528857.1"/>
    <property type="molecule type" value="Genomic_DNA"/>
</dbReference>
<dbReference type="Proteomes" id="UP001515480">
    <property type="component" value="Unassembled WGS sequence"/>
</dbReference>
<feature type="transmembrane region" description="Helical" evidence="5">
    <location>
        <begin position="299"/>
        <end position="323"/>
    </location>
</feature>
<feature type="transmembrane region" description="Helical" evidence="5">
    <location>
        <begin position="140"/>
        <end position="160"/>
    </location>
</feature>
<dbReference type="AlphaFoldDB" id="A0AB34K6N2"/>
<proteinExistence type="predicted"/>
<feature type="signal peptide" evidence="6">
    <location>
        <begin position="1"/>
        <end position="15"/>
    </location>
</feature>
<protein>
    <recommendedName>
        <fullName evidence="7">Amino acid transporter transmembrane domain-containing protein</fullName>
    </recommendedName>
</protein>
<reference evidence="8 9" key="1">
    <citation type="journal article" date="2024" name="Science">
        <title>Giant polyketide synthase enzymes in the biosynthesis of giant marine polyether toxins.</title>
        <authorList>
            <person name="Fallon T.R."/>
            <person name="Shende V.V."/>
            <person name="Wierzbicki I.H."/>
            <person name="Pendleton A.L."/>
            <person name="Watervoot N.F."/>
            <person name="Auber R.P."/>
            <person name="Gonzalez D.J."/>
            <person name="Wisecaver J.H."/>
            <person name="Moore B.S."/>
        </authorList>
    </citation>
    <scope>NUCLEOTIDE SEQUENCE [LARGE SCALE GENOMIC DNA]</scope>
    <source>
        <strain evidence="8 9">12B1</strain>
    </source>
</reference>
<comment type="caution">
    <text evidence="8">The sequence shown here is derived from an EMBL/GenBank/DDBJ whole genome shotgun (WGS) entry which is preliminary data.</text>
</comment>
<evidence type="ECO:0000256" key="3">
    <source>
        <dbReference type="ARBA" id="ARBA00022989"/>
    </source>
</evidence>
<feature type="transmembrane region" description="Helical" evidence="5">
    <location>
        <begin position="211"/>
        <end position="229"/>
    </location>
</feature>
<feature type="transmembrane region" description="Helical" evidence="5">
    <location>
        <begin position="96"/>
        <end position="119"/>
    </location>
</feature>
<dbReference type="PANTHER" id="PTHR22950:SF652">
    <property type="entry name" value="TRANSMEMBRANE AMINO ACID TRANSPORTER FAMILY PROTEIN"/>
    <property type="match status" value="1"/>
</dbReference>
<feature type="transmembrane region" description="Helical" evidence="5">
    <location>
        <begin position="374"/>
        <end position="394"/>
    </location>
</feature>
<gene>
    <name evidence="8" type="ORF">AB1Y20_010180</name>
</gene>
<feature type="chain" id="PRO_5044311306" description="Amino acid transporter transmembrane domain-containing protein" evidence="6">
    <location>
        <begin position="16"/>
        <end position="467"/>
    </location>
</feature>
<evidence type="ECO:0000256" key="5">
    <source>
        <dbReference type="SAM" id="Phobius"/>
    </source>
</evidence>
<feature type="transmembrane region" description="Helical" evidence="5">
    <location>
        <begin position="343"/>
        <end position="362"/>
    </location>
</feature>
<comment type="subcellular location">
    <subcellularLocation>
        <location evidence="1">Membrane</location>
        <topology evidence="1">Multi-pass membrane protein</topology>
    </subcellularLocation>
</comment>
<keyword evidence="9" id="KW-1185">Reference proteome</keyword>
<dbReference type="GO" id="GO:0015179">
    <property type="term" value="F:L-amino acid transmembrane transporter activity"/>
    <property type="evidence" value="ECO:0007669"/>
    <property type="project" value="TreeGrafter"/>
</dbReference>
<feature type="transmembrane region" description="Helical" evidence="5">
    <location>
        <begin position="445"/>
        <end position="466"/>
    </location>
</feature>
<evidence type="ECO:0000313" key="9">
    <source>
        <dbReference type="Proteomes" id="UP001515480"/>
    </source>
</evidence>
<feature type="transmembrane region" description="Helical" evidence="5">
    <location>
        <begin position="400"/>
        <end position="424"/>
    </location>
</feature>
<evidence type="ECO:0000256" key="1">
    <source>
        <dbReference type="ARBA" id="ARBA00004141"/>
    </source>
</evidence>
<dbReference type="PANTHER" id="PTHR22950">
    <property type="entry name" value="AMINO ACID TRANSPORTER"/>
    <property type="match status" value="1"/>
</dbReference>
<evidence type="ECO:0000256" key="2">
    <source>
        <dbReference type="ARBA" id="ARBA00022692"/>
    </source>
</evidence>
<feature type="domain" description="Amino acid transporter transmembrane" evidence="7">
    <location>
        <begin position="58"/>
        <end position="465"/>
    </location>
</feature>
<organism evidence="8 9">
    <name type="scientific">Prymnesium parvum</name>
    <name type="common">Toxic golden alga</name>
    <dbReference type="NCBI Taxonomy" id="97485"/>
    <lineage>
        <taxon>Eukaryota</taxon>
        <taxon>Haptista</taxon>
        <taxon>Haptophyta</taxon>
        <taxon>Prymnesiophyceae</taxon>
        <taxon>Prymnesiales</taxon>
        <taxon>Prymnesiaceae</taxon>
        <taxon>Prymnesium</taxon>
    </lineage>
</organism>
<sequence>MKLPLLLALAMSAHGFHPPLAPRGRRVAGAPRVGRLQGVTPAGDGELYAEKQPASSGGATVGSSMINLVKAIVGSGVLSLPVGVAAFTSSRGAVPAAVAVMALITALSAYCFAMVARVCEATRSQTWGEAWRRTVGESSAWVPSCFVSLLCFSASLQYTMVIGDSFSAIFTAAGLPRAIASRRGAIGAVTMLGTLPLSLLPNLDMLKYTSFLGIGGLLYTAAFMIARVGSYVPGAALHAAAAIPPSFSAEPFKLSMMLQPKMFVLVSILATAFCAHFIAPQFYNELADTKDGSSKMPAFNLLTAGGFVLSAALSAVFMGAGYMTFGGASNGYILNNYATTDRFAQAARLAIGGSIVTTYPLLHQGLRDTVVEVLGTSRVMTSIGCVGLITLLGMKLTNLGTVAAVSGALVSTSLVYVLPAIMFGQMLKQRIKSGMGSRRLRVELAGSRVVAVIGVFLVAIGMHAAFS</sequence>
<feature type="transmembrane region" description="Helical" evidence="5">
    <location>
        <begin position="180"/>
        <end position="199"/>
    </location>
</feature>
<dbReference type="Pfam" id="PF01490">
    <property type="entry name" value="Aa_trans"/>
    <property type="match status" value="1"/>
</dbReference>
<keyword evidence="2 5" id="KW-0812">Transmembrane</keyword>
<feature type="transmembrane region" description="Helical" evidence="5">
    <location>
        <begin position="262"/>
        <end position="279"/>
    </location>
</feature>